<sequence length="129" mass="14371">MNKIYPRPIPAVNCPLVRRGGSAGYSARVPGKTLLDRSEPPLAHVIMRSFIPALREDVGILAAPNKDFPMGSRILVNNRVQPKKLFGAGFASPKLYATACRHSWLQRWRKASMLFFVLLTLSLSRLSPE</sequence>
<gene>
    <name evidence="1" type="ORF">A3I23_00570</name>
</gene>
<reference evidence="1 2" key="1">
    <citation type="journal article" date="2016" name="Nat. Commun.">
        <title>Thousands of microbial genomes shed light on interconnected biogeochemical processes in an aquifer system.</title>
        <authorList>
            <person name="Anantharaman K."/>
            <person name="Brown C.T."/>
            <person name="Hug L.A."/>
            <person name="Sharon I."/>
            <person name="Castelle C.J."/>
            <person name="Probst A.J."/>
            <person name="Thomas B.C."/>
            <person name="Singh A."/>
            <person name="Wilkins M.J."/>
            <person name="Karaoz U."/>
            <person name="Brodie E.L."/>
            <person name="Williams K.H."/>
            <person name="Hubbard S.S."/>
            <person name="Banfield J.F."/>
        </authorList>
    </citation>
    <scope>NUCLEOTIDE SEQUENCE [LARGE SCALE GENOMIC DNA]</scope>
</reference>
<comment type="caution">
    <text evidence="1">The sequence shown here is derived from an EMBL/GenBank/DDBJ whole genome shotgun (WGS) entry which is preliminary data.</text>
</comment>
<evidence type="ECO:0000313" key="1">
    <source>
        <dbReference type="EMBL" id="OGJ01363.1"/>
    </source>
</evidence>
<dbReference type="AlphaFoldDB" id="A0A1F6Y4R4"/>
<proteinExistence type="predicted"/>
<dbReference type="EMBL" id="MFVL01000020">
    <property type="protein sequence ID" value="OGJ01363.1"/>
    <property type="molecule type" value="Genomic_DNA"/>
</dbReference>
<accession>A0A1F6Y4R4</accession>
<protein>
    <submittedName>
        <fullName evidence="1">Uncharacterized protein</fullName>
    </submittedName>
</protein>
<evidence type="ECO:0000313" key="2">
    <source>
        <dbReference type="Proteomes" id="UP000177693"/>
    </source>
</evidence>
<organism evidence="1 2">
    <name type="scientific">Candidatus Nomurabacteria bacterium RIFCSPLOWO2_02_FULL_40_67</name>
    <dbReference type="NCBI Taxonomy" id="1801787"/>
    <lineage>
        <taxon>Bacteria</taxon>
        <taxon>Candidatus Nomuraibacteriota</taxon>
    </lineage>
</organism>
<dbReference type="Proteomes" id="UP000177693">
    <property type="component" value="Unassembled WGS sequence"/>
</dbReference>
<name>A0A1F6Y4R4_9BACT</name>